<dbReference type="AlphaFoldDB" id="A0A1I3MMD6"/>
<protein>
    <submittedName>
        <fullName evidence="7">Aromatic acid exporter family member 1</fullName>
    </submittedName>
</protein>
<dbReference type="InterPro" id="IPR010343">
    <property type="entry name" value="ArAE_1"/>
</dbReference>
<feature type="transmembrane region" description="Helical" evidence="6">
    <location>
        <begin position="137"/>
        <end position="159"/>
    </location>
</feature>
<comment type="subcellular location">
    <subcellularLocation>
        <location evidence="1">Cell membrane</location>
        <topology evidence="1">Multi-pass membrane protein</topology>
    </subcellularLocation>
</comment>
<feature type="transmembrane region" description="Helical" evidence="6">
    <location>
        <begin position="89"/>
        <end position="106"/>
    </location>
</feature>
<reference evidence="7 8" key="1">
    <citation type="submission" date="2016-10" db="EMBL/GenBank/DDBJ databases">
        <authorList>
            <person name="de Groot N.N."/>
        </authorList>
    </citation>
    <scope>NUCLEOTIDE SEQUENCE [LARGE SCALE GENOMIC DNA]</scope>
    <source>
        <strain evidence="7 8">DSM 44468</strain>
    </source>
</reference>
<accession>A0A1I3MMD6</accession>
<name>A0A1I3MMD6_9PSEU</name>
<dbReference type="Pfam" id="PF06081">
    <property type="entry name" value="ArAE_1"/>
    <property type="match status" value="1"/>
</dbReference>
<evidence type="ECO:0000256" key="2">
    <source>
        <dbReference type="ARBA" id="ARBA00022475"/>
    </source>
</evidence>
<evidence type="ECO:0000313" key="7">
    <source>
        <dbReference type="EMBL" id="SFI98129.1"/>
    </source>
</evidence>
<keyword evidence="2" id="KW-1003">Cell membrane</keyword>
<feature type="transmembrane region" description="Helical" evidence="6">
    <location>
        <begin position="165"/>
        <end position="185"/>
    </location>
</feature>
<keyword evidence="3 6" id="KW-0812">Transmembrane</keyword>
<organism evidence="7 8">
    <name type="scientific">Amycolatopsis sacchari</name>
    <dbReference type="NCBI Taxonomy" id="115433"/>
    <lineage>
        <taxon>Bacteria</taxon>
        <taxon>Bacillati</taxon>
        <taxon>Actinomycetota</taxon>
        <taxon>Actinomycetes</taxon>
        <taxon>Pseudonocardiales</taxon>
        <taxon>Pseudonocardiaceae</taxon>
        <taxon>Amycolatopsis</taxon>
    </lineage>
</organism>
<dbReference type="EMBL" id="FORP01000002">
    <property type="protein sequence ID" value="SFI98129.1"/>
    <property type="molecule type" value="Genomic_DNA"/>
</dbReference>
<dbReference type="Proteomes" id="UP000199025">
    <property type="component" value="Unassembled WGS sequence"/>
</dbReference>
<evidence type="ECO:0000256" key="4">
    <source>
        <dbReference type="ARBA" id="ARBA00022989"/>
    </source>
</evidence>
<evidence type="ECO:0000256" key="6">
    <source>
        <dbReference type="SAM" id="Phobius"/>
    </source>
</evidence>
<proteinExistence type="predicted"/>
<evidence type="ECO:0000313" key="8">
    <source>
        <dbReference type="Proteomes" id="UP000199025"/>
    </source>
</evidence>
<gene>
    <name evidence="7" type="ORF">SAMN05421835_102397</name>
</gene>
<dbReference type="STRING" id="115433.SAMN05421835_102397"/>
<evidence type="ECO:0000256" key="5">
    <source>
        <dbReference type="ARBA" id="ARBA00023136"/>
    </source>
</evidence>
<keyword evidence="5 6" id="KW-0472">Membrane</keyword>
<evidence type="ECO:0000256" key="1">
    <source>
        <dbReference type="ARBA" id="ARBA00004651"/>
    </source>
</evidence>
<evidence type="ECO:0000256" key="3">
    <source>
        <dbReference type="ARBA" id="ARBA00022692"/>
    </source>
</evidence>
<sequence>MRPGEPGYRKEVDRLRYSLRAPGSWLLRALRVPGREREALVQAGKMALAAVVAWQLARVLLPSPQSFIAPYAAVFLMAETVYRSLTNAAQQLVTLMLGLVLAYAGANLLPQPLLAMGVTVFLGMLVGQWHRLGSSGVWVGVIALLMIAGGTADSGAYLLERLGETVLGAGVGVAVNMLILPPVHLRHTRRTGSLLAGEIRELLSSIADDLGGDWDLDTARSWLRRARTLDQTVRRAEEAVSWGRESTRFNLRWRFQARRNRSPVPSRIESSIGLLGEVSAQVQRIAEALVTEEPLDSAFTQRFADLLHGLAQAIANYEESLDQGAESLRERLDPVHEKQRDLVQWVYEGRTLSAEARQTEDALLLAVSRALRVLANGGLAVGR</sequence>
<keyword evidence="8" id="KW-1185">Reference proteome</keyword>
<dbReference type="GO" id="GO:0005886">
    <property type="term" value="C:plasma membrane"/>
    <property type="evidence" value="ECO:0007669"/>
    <property type="project" value="UniProtKB-SubCell"/>
</dbReference>
<keyword evidence="4 6" id="KW-1133">Transmembrane helix</keyword>